<proteinExistence type="inferred from homology"/>
<dbReference type="GO" id="GO:0000725">
    <property type="term" value="P:recombinational repair"/>
    <property type="evidence" value="ECO:0007669"/>
    <property type="project" value="TreeGrafter"/>
</dbReference>
<dbReference type="InterPro" id="IPR027417">
    <property type="entry name" value="P-loop_NTPase"/>
</dbReference>
<feature type="domain" description="UvrD-like helicase ATP-binding" evidence="12">
    <location>
        <begin position="21"/>
        <end position="306"/>
    </location>
</feature>
<sequence>MERYQRYTKYLQVKRTMNIPERATKEQTEAITQTEGNIRVASVPGSGKTFVLTYRIAYLITELFVEPSSIVALTFTNKAASQMKHRLRNIVGDNANCFTGTFHGYCNMFLKEEIHRLTFPKTFTILDKKAELEMIKDVADDMGISLKDNTAKKIMSDIDITKQDISYVELMAGVDKTELKRRASSEKNVDKRVFYNYLKRQCDNYALDFEDLINFTLYILNRNEDVRIRWQEKCQYVLCDEYQDVNMKQDMLLHILSGLYQNLFVVGDDDQNIYTWRGSDPEYMINFDKTHENVQDYSLTENFRSTPQIVNAAKSLISANQNRLEKQMISNRPDGNKPVFNAPDTEENESLWIADTILDNVAKNMKYSDHTILVRAASQTRSLEEAFIKRKVPYKILSGAKFYESEEIRTVLSYMRMVYSLTDMDLLYTISRPRRGFGKKSVEKLKNAAAQNNCSLFKALGKQIEDGDITQKHVIEYYNAISELHDTYVAYTCTDIVNKCLDMGYRQALEQDIDQTRLDNVSELIRTITALEEDNQEKVELADLLSHFALFSAQDEDGEYNVVKVMTIHTAKGLEFDTVFVPGLVEGQFPSSRLRNEDEYEEERRLLYVAMTRAKNMLYLSTYRKKDGRFAARPSAFLSDIDTNLLDCINNSRVLIRSVTEQMLPKVVFEVGDKVRHKVFGTGEIVKVDKVTQTYEIQFENIRGTRRLMFRAELGNVEN</sequence>
<evidence type="ECO:0000313" key="14">
    <source>
        <dbReference type="EMBL" id="MSC57031.1"/>
    </source>
</evidence>
<dbReference type="SUPFAM" id="SSF52540">
    <property type="entry name" value="P-loop containing nucleoside triphosphate hydrolases"/>
    <property type="match status" value="1"/>
</dbReference>
<dbReference type="Gene3D" id="3.40.50.300">
    <property type="entry name" value="P-loop containing nucleotide triphosphate hydrolases"/>
    <property type="match status" value="2"/>
</dbReference>
<evidence type="ECO:0000313" key="15">
    <source>
        <dbReference type="Proteomes" id="UP000481964"/>
    </source>
</evidence>
<dbReference type="PROSITE" id="PS51198">
    <property type="entry name" value="UVRD_HELICASE_ATP_BIND"/>
    <property type="match status" value="1"/>
</dbReference>
<dbReference type="PROSITE" id="PS51217">
    <property type="entry name" value="UVRD_HELICASE_CTER"/>
    <property type="match status" value="1"/>
</dbReference>
<keyword evidence="6" id="KW-0238">DNA-binding</keyword>
<keyword evidence="7" id="KW-0413">Isomerase</keyword>
<evidence type="ECO:0000256" key="11">
    <source>
        <dbReference type="PROSITE-ProRule" id="PRU00560"/>
    </source>
</evidence>
<keyword evidence="5 11" id="KW-0067">ATP-binding</keyword>
<comment type="catalytic activity">
    <reaction evidence="10">
        <text>ATP + H2O = ADP + phosphate + H(+)</text>
        <dbReference type="Rhea" id="RHEA:13065"/>
        <dbReference type="ChEBI" id="CHEBI:15377"/>
        <dbReference type="ChEBI" id="CHEBI:15378"/>
        <dbReference type="ChEBI" id="CHEBI:30616"/>
        <dbReference type="ChEBI" id="CHEBI:43474"/>
        <dbReference type="ChEBI" id="CHEBI:456216"/>
        <dbReference type="EC" id="5.6.2.4"/>
    </reaction>
</comment>
<dbReference type="InterPro" id="IPR014016">
    <property type="entry name" value="UvrD-like_ATP-bd"/>
</dbReference>
<feature type="domain" description="UvrD-like helicase C-terminal" evidence="13">
    <location>
        <begin position="307"/>
        <end position="573"/>
    </location>
</feature>
<comment type="similarity">
    <text evidence="1">Belongs to the helicase family. UvrD subfamily.</text>
</comment>
<feature type="binding site" evidence="11">
    <location>
        <begin position="42"/>
        <end position="49"/>
    </location>
    <ligand>
        <name>ATP</name>
        <dbReference type="ChEBI" id="CHEBI:30616"/>
    </ligand>
</feature>
<dbReference type="GO" id="GO:0016787">
    <property type="term" value="F:hydrolase activity"/>
    <property type="evidence" value="ECO:0007669"/>
    <property type="project" value="UniProtKB-UniRule"/>
</dbReference>
<evidence type="ECO:0000256" key="1">
    <source>
        <dbReference type="ARBA" id="ARBA00009922"/>
    </source>
</evidence>
<evidence type="ECO:0000259" key="12">
    <source>
        <dbReference type="PROSITE" id="PS51198"/>
    </source>
</evidence>
<evidence type="ECO:0000259" key="13">
    <source>
        <dbReference type="PROSITE" id="PS51217"/>
    </source>
</evidence>
<dbReference type="Gene3D" id="1.10.486.10">
    <property type="entry name" value="PCRA, domain 4"/>
    <property type="match status" value="1"/>
</dbReference>
<keyword evidence="3 11" id="KW-0378">Hydrolase</keyword>
<dbReference type="Pfam" id="PF00580">
    <property type="entry name" value="UvrD-helicase"/>
    <property type="match status" value="1"/>
</dbReference>
<reference evidence="14 15" key="1">
    <citation type="journal article" date="2019" name="Nat. Med.">
        <title>A library of human gut bacterial isolates paired with longitudinal multiomics data enables mechanistic microbiome research.</title>
        <authorList>
            <person name="Poyet M."/>
            <person name="Groussin M."/>
            <person name="Gibbons S.M."/>
            <person name="Avila-Pacheco J."/>
            <person name="Jiang X."/>
            <person name="Kearney S.M."/>
            <person name="Perrotta A.R."/>
            <person name="Berdy B."/>
            <person name="Zhao S."/>
            <person name="Lieberman T.D."/>
            <person name="Swanson P.K."/>
            <person name="Smith M."/>
            <person name="Roesemann S."/>
            <person name="Alexander J.E."/>
            <person name="Rich S.A."/>
            <person name="Livny J."/>
            <person name="Vlamakis H."/>
            <person name="Clish C."/>
            <person name="Bullock K."/>
            <person name="Deik A."/>
            <person name="Scott J."/>
            <person name="Pierce K.A."/>
            <person name="Xavier R.J."/>
            <person name="Alm E.J."/>
        </authorList>
    </citation>
    <scope>NUCLEOTIDE SEQUENCE [LARGE SCALE GENOMIC DNA]</scope>
    <source>
        <strain evidence="14 15">BIOML-A1</strain>
    </source>
</reference>
<keyword evidence="4 11" id="KW-0347">Helicase</keyword>
<evidence type="ECO:0000256" key="10">
    <source>
        <dbReference type="ARBA" id="ARBA00048988"/>
    </source>
</evidence>
<dbReference type="CDD" id="cd18807">
    <property type="entry name" value="SF1_C_UvrD"/>
    <property type="match status" value="1"/>
</dbReference>
<organism evidence="14 15">
    <name type="scientific">Lachnospira eligens</name>
    <dbReference type="NCBI Taxonomy" id="39485"/>
    <lineage>
        <taxon>Bacteria</taxon>
        <taxon>Bacillati</taxon>
        <taxon>Bacillota</taxon>
        <taxon>Clostridia</taxon>
        <taxon>Lachnospirales</taxon>
        <taxon>Lachnospiraceae</taxon>
        <taxon>Lachnospira</taxon>
    </lineage>
</organism>
<evidence type="ECO:0000256" key="9">
    <source>
        <dbReference type="ARBA" id="ARBA00034808"/>
    </source>
</evidence>
<dbReference type="PANTHER" id="PTHR11070">
    <property type="entry name" value="UVRD / RECB / PCRA DNA HELICASE FAMILY MEMBER"/>
    <property type="match status" value="1"/>
</dbReference>
<evidence type="ECO:0000256" key="5">
    <source>
        <dbReference type="ARBA" id="ARBA00022840"/>
    </source>
</evidence>
<dbReference type="EMBL" id="WKRD01000004">
    <property type="protein sequence ID" value="MSC57031.1"/>
    <property type="molecule type" value="Genomic_DNA"/>
</dbReference>
<dbReference type="InterPro" id="IPR000212">
    <property type="entry name" value="DNA_helicase_UvrD/REP"/>
</dbReference>
<dbReference type="GO" id="GO:0043138">
    <property type="term" value="F:3'-5' DNA helicase activity"/>
    <property type="evidence" value="ECO:0007669"/>
    <property type="project" value="UniProtKB-EC"/>
</dbReference>
<evidence type="ECO:0000256" key="6">
    <source>
        <dbReference type="ARBA" id="ARBA00023125"/>
    </source>
</evidence>
<name>A0A7C9L049_9FIRM</name>
<dbReference type="InterPro" id="IPR013986">
    <property type="entry name" value="DExx_box_DNA_helicase_dom_sf"/>
</dbReference>
<comment type="catalytic activity">
    <reaction evidence="8">
        <text>Couples ATP hydrolysis with the unwinding of duplex DNA by translocating in the 3'-5' direction.</text>
        <dbReference type="EC" id="5.6.2.4"/>
    </reaction>
</comment>
<accession>A0A7C9L049</accession>
<dbReference type="GO" id="GO:0005829">
    <property type="term" value="C:cytosol"/>
    <property type="evidence" value="ECO:0007669"/>
    <property type="project" value="TreeGrafter"/>
</dbReference>
<dbReference type="GO" id="GO:0033202">
    <property type="term" value="C:DNA helicase complex"/>
    <property type="evidence" value="ECO:0007669"/>
    <property type="project" value="TreeGrafter"/>
</dbReference>
<dbReference type="PANTHER" id="PTHR11070:SF2">
    <property type="entry name" value="ATP-DEPENDENT DNA HELICASE SRS2"/>
    <property type="match status" value="1"/>
</dbReference>
<dbReference type="Proteomes" id="UP000481964">
    <property type="component" value="Unassembled WGS sequence"/>
</dbReference>
<gene>
    <name evidence="14" type="ORF">GKE48_06105</name>
</gene>
<dbReference type="Pfam" id="PF13361">
    <property type="entry name" value="UvrD_C"/>
    <property type="match status" value="1"/>
</dbReference>
<evidence type="ECO:0000256" key="3">
    <source>
        <dbReference type="ARBA" id="ARBA00022801"/>
    </source>
</evidence>
<evidence type="ECO:0000256" key="4">
    <source>
        <dbReference type="ARBA" id="ARBA00022806"/>
    </source>
</evidence>
<keyword evidence="2 11" id="KW-0547">Nucleotide-binding</keyword>
<dbReference type="GO" id="GO:0003677">
    <property type="term" value="F:DNA binding"/>
    <property type="evidence" value="ECO:0007669"/>
    <property type="project" value="UniProtKB-KW"/>
</dbReference>
<evidence type="ECO:0000256" key="8">
    <source>
        <dbReference type="ARBA" id="ARBA00034617"/>
    </source>
</evidence>
<dbReference type="GO" id="GO:0005524">
    <property type="term" value="F:ATP binding"/>
    <property type="evidence" value="ECO:0007669"/>
    <property type="project" value="UniProtKB-UniRule"/>
</dbReference>
<evidence type="ECO:0000256" key="7">
    <source>
        <dbReference type="ARBA" id="ARBA00023235"/>
    </source>
</evidence>
<comment type="caution">
    <text evidence="14">The sequence shown here is derived from an EMBL/GenBank/DDBJ whole genome shotgun (WGS) entry which is preliminary data.</text>
</comment>
<dbReference type="AlphaFoldDB" id="A0A7C9L049"/>
<dbReference type="InterPro" id="IPR014017">
    <property type="entry name" value="DNA_helicase_UvrD-like_C"/>
</dbReference>
<dbReference type="CDD" id="cd17932">
    <property type="entry name" value="DEXQc_UvrD"/>
    <property type="match status" value="1"/>
</dbReference>
<evidence type="ECO:0000256" key="2">
    <source>
        <dbReference type="ARBA" id="ARBA00022741"/>
    </source>
</evidence>
<dbReference type="EC" id="5.6.2.4" evidence="9"/>
<dbReference type="Pfam" id="PF21196">
    <property type="entry name" value="PcrA_UvrD_tudor"/>
    <property type="match status" value="1"/>
</dbReference>
<dbReference type="Gene3D" id="1.10.10.160">
    <property type="match status" value="1"/>
</dbReference>
<protein>
    <recommendedName>
        <fullName evidence="9">DNA 3'-5' helicase</fullName>
        <ecNumber evidence="9">5.6.2.4</ecNumber>
    </recommendedName>
</protein>